<evidence type="ECO:0000256" key="3">
    <source>
        <dbReference type="HAMAP-Rule" id="MF_03132"/>
    </source>
</evidence>
<dbReference type="EMBL" id="PSQE01000004">
    <property type="protein sequence ID" value="RHN59040.1"/>
    <property type="molecule type" value="Genomic_DNA"/>
</dbReference>
<dbReference type="GO" id="GO:0042273">
    <property type="term" value="P:ribosomal large subunit biogenesis"/>
    <property type="evidence" value="ECO:0007669"/>
    <property type="project" value="UniProtKB-UniRule"/>
</dbReference>
<dbReference type="GO" id="GO:0003743">
    <property type="term" value="F:translation initiation factor activity"/>
    <property type="evidence" value="ECO:0007669"/>
    <property type="project" value="UniProtKB-UniRule"/>
</dbReference>
<dbReference type="GO" id="GO:0043023">
    <property type="term" value="F:ribosomal large subunit binding"/>
    <property type="evidence" value="ECO:0007669"/>
    <property type="project" value="UniProtKB-UniRule"/>
</dbReference>
<keyword evidence="3" id="KW-0539">Nucleus</keyword>
<comment type="similarity">
    <text evidence="3">Belongs to the eIF-6 family.</text>
</comment>
<dbReference type="Pfam" id="PF01912">
    <property type="entry name" value="eIF-6"/>
    <property type="match status" value="1"/>
</dbReference>
<dbReference type="SUPFAM" id="SSF55909">
    <property type="entry name" value="Pentein"/>
    <property type="match status" value="1"/>
</dbReference>
<keyword evidence="3" id="KW-0690">Ribosome biogenesis</keyword>
<dbReference type="Proteomes" id="UP000265566">
    <property type="component" value="Chromosome 4"/>
</dbReference>
<evidence type="ECO:0000313" key="4">
    <source>
        <dbReference type="EMBL" id="RHN59040.1"/>
    </source>
</evidence>
<name>A0A396I0A0_MEDTR</name>
<comment type="subcellular location">
    <subcellularLocation>
        <location evidence="3">Cytoplasm</location>
    </subcellularLocation>
    <subcellularLocation>
        <location evidence="3">Nucleus</location>
        <location evidence="3">Nucleolus</location>
    </subcellularLocation>
    <text evidence="3">Shuttles between cytoplasm and nucleus/nucleolus.</text>
</comment>
<dbReference type="InterPro" id="IPR002769">
    <property type="entry name" value="eIF6"/>
</dbReference>
<evidence type="ECO:0000256" key="1">
    <source>
        <dbReference type="ARBA" id="ARBA00022540"/>
    </source>
</evidence>
<dbReference type="Gramene" id="rna21023">
    <property type="protein sequence ID" value="RHN59040.1"/>
    <property type="gene ID" value="gene21023"/>
</dbReference>
<comment type="subunit">
    <text evidence="3">Monomer. Associates with the 60S ribosomal subunit.</text>
</comment>
<comment type="caution">
    <text evidence="4">The sequence shown here is derived from an EMBL/GenBank/DDBJ whole genome shotgun (WGS) entry which is preliminary data.</text>
</comment>
<sequence>MSPVGLLFGNSTEIGFYCKLTNAYCLVGTGGSNNFYRFSIFSCTNEIYFLLEFCIWFQMDWNSVPVLQMNRYMCFWYSAIEAELEDAIPIIKTSVGGGCSGVGRFCIGNKNGLLLPHTTTLEELLHIKRSLPDGVALQLMQEELCASSRFIACNDYVALAHADLHSDAKELITDILGIEVFKPEDYYSFFSGSYCALSNIGGLIHPHASKEVLDELSAALGVPFETGTVNRGSQAIAPGMTVNDWTAFCGSSTTRAELCVIDRVFKLREPL</sequence>
<comment type="function">
    <text evidence="3">Binds to the 60S ribosomal subunit and prevents its association with the 40S ribosomal subunit to form the 80S initiation complex in the cytoplasm. May also be involved in ribosome biogenesis.</text>
</comment>
<keyword evidence="1 3" id="KW-0396">Initiation factor</keyword>
<accession>A0A396I0A0</accession>
<organism evidence="4">
    <name type="scientific">Medicago truncatula</name>
    <name type="common">Barrel medic</name>
    <name type="synonym">Medicago tribuloides</name>
    <dbReference type="NCBI Taxonomy" id="3880"/>
    <lineage>
        <taxon>Eukaryota</taxon>
        <taxon>Viridiplantae</taxon>
        <taxon>Streptophyta</taxon>
        <taxon>Embryophyta</taxon>
        <taxon>Tracheophyta</taxon>
        <taxon>Spermatophyta</taxon>
        <taxon>Magnoliopsida</taxon>
        <taxon>eudicotyledons</taxon>
        <taxon>Gunneridae</taxon>
        <taxon>Pentapetalae</taxon>
        <taxon>rosids</taxon>
        <taxon>fabids</taxon>
        <taxon>Fabales</taxon>
        <taxon>Fabaceae</taxon>
        <taxon>Papilionoideae</taxon>
        <taxon>50 kb inversion clade</taxon>
        <taxon>NPAAA clade</taxon>
        <taxon>Hologalegina</taxon>
        <taxon>IRL clade</taxon>
        <taxon>Trifolieae</taxon>
        <taxon>Medicago</taxon>
    </lineage>
</organism>
<reference evidence="4" key="1">
    <citation type="journal article" date="2018" name="Nat. Plants">
        <title>Whole-genome landscape of Medicago truncatula symbiotic genes.</title>
        <authorList>
            <person name="Pecrix Y."/>
            <person name="Gamas P."/>
            <person name="Carrere S."/>
        </authorList>
    </citation>
    <scope>NUCLEOTIDE SEQUENCE</scope>
    <source>
        <tissue evidence="4">Leaves</tissue>
    </source>
</reference>
<evidence type="ECO:0000256" key="2">
    <source>
        <dbReference type="ARBA" id="ARBA00022917"/>
    </source>
</evidence>
<dbReference type="SMART" id="SM00654">
    <property type="entry name" value="eIF6"/>
    <property type="match status" value="1"/>
</dbReference>
<keyword evidence="3" id="KW-0963">Cytoplasm</keyword>
<dbReference type="AlphaFoldDB" id="A0A396I0A0"/>
<keyword evidence="2 3" id="KW-0648">Protein biosynthesis</keyword>
<dbReference type="PANTHER" id="PTHR10784">
    <property type="entry name" value="TRANSLATION INITIATION FACTOR 6"/>
    <property type="match status" value="1"/>
</dbReference>
<gene>
    <name evidence="3" type="primary">EIF6</name>
    <name evidence="4" type="ORF">MtrunA17_Chr4g0008971</name>
</gene>
<protein>
    <recommendedName>
        <fullName evidence="3">Eukaryotic translation initiation factor 6</fullName>
        <shortName evidence="3">eIF-6</shortName>
    </recommendedName>
</protein>
<dbReference type="Gene3D" id="3.75.10.10">
    <property type="entry name" value="L-arginine/glycine Amidinotransferase, Chain A"/>
    <property type="match status" value="1"/>
</dbReference>
<proteinExistence type="inferred from homology"/>
<dbReference type="GO" id="GO:0005737">
    <property type="term" value="C:cytoplasm"/>
    <property type="evidence" value="ECO:0007669"/>
    <property type="project" value="UniProtKB-SubCell"/>
</dbReference>
<dbReference type="HAMAP" id="MF_00032">
    <property type="entry name" value="eIF_6"/>
    <property type="match status" value="1"/>
</dbReference>
<dbReference type="GO" id="GO:0005730">
    <property type="term" value="C:nucleolus"/>
    <property type="evidence" value="ECO:0007669"/>
    <property type="project" value="UniProtKB-SubCell"/>
</dbReference>
<dbReference type="GO" id="GO:0042256">
    <property type="term" value="P:cytosolic ribosome assembly"/>
    <property type="evidence" value="ECO:0007669"/>
    <property type="project" value="UniProtKB-UniRule"/>
</dbReference>